<dbReference type="EMBL" id="JACHBX010000001">
    <property type="protein sequence ID" value="MBB6132328.1"/>
    <property type="molecule type" value="Genomic_DNA"/>
</dbReference>
<proteinExistence type="predicted"/>
<keyword evidence="1" id="KW-0808">Transferase</keyword>
<sequence>MINNQDNGWEHIASAFAAVRSDTGRDVIRRWASALPSGGEVLDVGCGSGFPVSSTLVEQGLTVFGIDASPTLVSMFARRFGDAHAACETVQDSTFFGRTFDGLLAIGLMFLLSEDDQRKLINKVAEALGPGGRFLFTAPHQKCEWEDMLTGQRSVSLGKAQYERLLDEAGMQLNSTCMDEGDNHYFEAVRRFARTD</sequence>
<accession>A0A7W9U686</accession>
<evidence type="ECO:0000313" key="2">
    <source>
        <dbReference type="Proteomes" id="UP000540787"/>
    </source>
</evidence>
<organism evidence="1 2">
    <name type="scientific">Massilia aurea</name>
    <dbReference type="NCBI Taxonomy" id="373040"/>
    <lineage>
        <taxon>Bacteria</taxon>
        <taxon>Pseudomonadati</taxon>
        <taxon>Pseudomonadota</taxon>
        <taxon>Betaproteobacteria</taxon>
        <taxon>Burkholderiales</taxon>
        <taxon>Oxalobacteraceae</taxon>
        <taxon>Telluria group</taxon>
        <taxon>Massilia</taxon>
    </lineage>
</organism>
<reference evidence="1 2" key="1">
    <citation type="submission" date="2020-08" db="EMBL/GenBank/DDBJ databases">
        <title>The Agave Microbiome: Exploring the role of microbial communities in plant adaptations to desert environments.</title>
        <authorList>
            <person name="Partida-Martinez L.P."/>
        </authorList>
    </citation>
    <scope>NUCLEOTIDE SEQUENCE [LARGE SCALE GENOMIC DNA]</scope>
    <source>
        <strain evidence="1 2">AT3.2</strain>
    </source>
</reference>
<dbReference type="GO" id="GO:0008168">
    <property type="term" value="F:methyltransferase activity"/>
    <property type="evidence" value="ECO:0007669"/>
    <property type="project" value="UniProtKB-KW"/>
</dbReference>
<dbReference type="CDD" id="cd02440">
    <property type="entry name" value="AdoMet_MTases"/>
    <property type="match status" value="1"/>
</dbReference>
<dbReference type="AlphaFoldDB" id="A0A7W9U686"/>
<dbReference type="GO" id="GO:0032259">
    <property type="term" value="P:methylation"/>
    <property type="evidence" value="ECO:0007669"/>
    <property type="project" value="UniProtKB-KW"/>
</dbReference>
<dbReference type="SUPFAM" id="SSF53335">
    <property type="entry name" value="S-adenosyl-L-methionine-dependent methyltransferases"/>
    <property type="match status" value="1"/>
</dbReference>
<dbReference type="Pfam" id="PF13489">
    <property type="entry name" value="Methyltransf_23"/>
    <property type="match status" value="1"/>
</dbReference>
<name>A0A7W9U686_9BURK</name>
<comment type="caution">
    <text evidence="1">The sequence shown here is derived from an EMBL/GenBank/DDBJ whole genome shotgun (WGS) entry which is preliminary data.</text>
</comment>
<dbReference type="RefSeq" id="WP_370660776.1">
    <property type="nucleotide sequence ID" value="NZ_JACHBX010000001.1"/>
</dbReference>
<protein>
    <submittedName>
        <fullName evidence="1">Cyclopropane fatty-acyl-phospholipid synthase-like methyltransferase</fullName>
    </submittedName>
</protein>
<keyword evidence="2" id="KW-1185">Reference proteome</keyword>
<evidence type="ECO:0000313" key="1">
    <source>
        <dbReference type="EMBL" id="MBB6132328.1"/>
    </source>
</evidence>
<keyword evidence="1" id="KW-0489">Methyltransferase</keyword>
<dbReference type="InterPro" id="IPR029063">
    <property type="entry name" value="SAM-dependent_MTases_sf"/>
</dbReference>
<gene>
    <name evidence="1" type="ORF">HD842_000439</name>
</gene>
<dbReference type="PANTHER" id="PTHR43861">
    <property type="entry name" value="TRANS-ACONITATE 2-METHYLTRANSFERASE-RELATED"/>
    <property type="match status" value="1"/>
</dbReference>
<dbReference type="Gene3D" id="3.40.50.150">
    <property type="entry name" value="Vaccinia Virus protein VP39"/>
    <property type="match status" value="1"/>
</dbReference>
<dbReference type="Proteomes" id="UP000540787">
    <property type="component" value="Unassembled WGS sequence"/>
</dbReference>